<gene>
    <name evidence="6" type="ORF">PCOR1329_LOCUS55022</name>
</gene>
<dbReference type="Proteomes" id="UP001189429">
    <property type="component" value="Unassembled WGS sequence"/>
</dbReference>
<keyword evidence="1" id="KW-0479">Metal-binding</keyword>
<feature type="compositionally biased region" description="Basic residues" evidence="4">
    <location>
        <begin position="1"/>
        <end position="16"/>
    </location>
</feature>
<dbReference type="PROSITE" id="PS50222">
    <property type="entry name" value="EF_HAND_2"/>
    <property type="match status" value="4"/>
</dbReference>
<evidence type="ECO:0000256" key="1">
    <source>
        <dbReference type="ARBA" id="ARBA00022723"/>
    </source>
</evidence>
<dbReference type="PANTHER" id="PTHR34524:SF6">
    <property type="entry name" value="CALCYPHOSINE LIKE"/>
    <property type="match status" value="1"/>
</dbReference>
<comment type="caution">
    <text evidence="6">The sequence shown here is derived from an EMBL/GenBank/DDBJ whole genome shotgun (WGS) entry which is preliminary data.</text>
</comment>
<dbReference type="EMBL" id="CAUYUJ010016735">
    <property type="protein sequence ID" value="CAK0868329.1"/>
    <property type="molecule type" value="Genomic_DNA"/>
</dbReference>
<feature type="domain" description="EF-hand" evidence="5">
    <location>
        <begin position="79"/>
        <end position="114"/>
    </location>
</feature>
<protein>
    <recommendedName>
        <fullName evidence="5">EF-hand domain-containing protein</fullName>
    </recommendedName>
</protein>
<dbReference type="PANTHER" id="PTHR34524">
    <property type="entry name" value="CALCYPHOSIN"/>
    <property type="match status" value="1"/>
</dbReference>
<evidence type="ECO:0000256" key="4">
    <source>
        <dbReference type="SAM" id="MobiDB-lite"/>
    </source>
</evidence>
<keyword evidence="7" id="KW-1185">Reference proteome</keyword>
<dbReference type="SMART" id="SM00054">
    <property type="entry name" value="EFh"/>
    <property type="match status" value="4"/>
</dbReference>
<feature type="non-terminal residue" evidence="6">
    <location>
        <position position="520"/>
    </location>
</feature>
<dbReference type="Gene3D" id="1.10.238.10">
    <property type="entry name" value="EF-hand"/>
    <property type="match status" value="3"/>
</dbReference>
<keyword evidence="3" id="KW-0106">Calcium</keyword>
<dbReference type="InterPro" id="IPR011992">
    <property type="entry name" value="EF-hand-dom_pair"/>
</dbReference>
<proteinExistence type="predicted"/>
<sequence length="520" mass="56529">MEGARRSRSGSRRRGDRGRTDRGQEKGRGASPPAASSPFVTVTLSKHIRLDGKLVKQELQIDAKRVHMGNPRIKLISESRGALISAVFQRLDLDRDELLSPHEMRRFAELTGFGGGEDEWNKAFKTLMSENGVAEDTAGVDFDLFAKLVEDKSADTGCHCNDSELQSMLDQLPEPENAAPGGVARVDLIAAVFKQLDADTDGMLSSREMRKFAEHTGFQGTETVWKEEFKNLCTVPGKEELQKLDLAFFSKLVNDRSADTGCYCSDDELHAMLASFGGQIAPPGGSVGTLPKAAAGAALTPMSTYRSSLVRSVFDRLDSDRDGRLNEKEMRAFAGHTGYECSEKAWTTEFQQLCVDNGKQPVDGVDYPFFCKLVCDQDQSSCYCTDSELAVMLAKLGGPSVGVPKAHGGMGPPVTEKGMSKAAGPPAADRQALVRSVFQAFDVDQDGRLNKKEMRAFAESTGFDGGDAAWDEAYEVLCKEKKRDPALGVDLNFFSSLVNDKEDAAGCYCTDVELSSAITK</sequence>
<feature type="domain" description="EF-hand" evidence="5">
    <location>
        <begin position="184"/>
        <end position="219"/>
    </location>
</feature>
<evidence type="ECO:0000313" key="7">
    <source>
        <dbReference type="Proteomes" id="UP001189429"/>
    </source>
</evidence>
<evidence type="ECO:0000313" key="6">
    <source>
        <dbReference type="EMBL" id="CAK0868329.1"/>
    </source>
</evidence>
<evidence type="ECO:0000256" key="3">
    <source>
        <dbReference type="ARBA" id="ARBA00022837"/>
    </source>
</evidence>
<evidence type="ECO:0000256" key="2">
    <source>
        <dbReference type="ARBA" id="ARBA00022737"/>
    </source>
</evidence>
<name>A0ABN9V868_9DINO</name>
<feature type="domain" description="EF-hand" evidence="5">
    <location>
        <begin position="429"/>
        <end position="464"/>
    </location>
</feature>
<organism evidence="6 7">
    <name type="scientific">Prorocentrum cordatum</name>
    <dbReference type="NCBI Taxonomy" id="2364126"/>
    <lineage>
        <taxon>Eukaryota</taxon>
        <taxon>Sar</taxon>
        <taxon>Alveolata</taxon>
        <taxon>Dinophyceae</taxon>
        <taxon>Prorocentrales</taxon>
        <taxon>Prorocentraceae</taxon>
        <taxon>Prorocentrum</taxon>
    </lineage>
</organism>
<feature type="region of interest" description="Disordered" evidence="4">
    <location>
        <begin position="1"/>
        <end position="39"/>
    </location>
</feature>
<evidence type="ECO:0000259" key="5">
    <source>
        <dbReference type="PROSITE" id="PS50222"/>
    </source>
</evidence>
<keyword evidence="2" id="KW-0677">Repeat</keyword>
<dbReference type="Pfam" id="PF13202">
    <property type="entry name" value="EF-hand_5"/>
    <property type="match status" value="3"/>
</dbReference>
<reference evidence="6" key="1">
    <citation type="submission" date="2023-10" db="EMBL/GenBank/DDBJ databases">
        <authorList>
            <person name="Chen Y."/>
            <person name="Shah S."/>
            <person name="Dougan E. K."/>
            <person name="Thang M."/>
            <person name="Chan C."/>
        </authorList>
    </citation>
    <scope>NUCLEOTIDE SEQUENCE [LARGE SCALE GENOMIC DNA]</scope>
</reference>
<dbReference type="InterPro" id="IPR002048">
    <property type="entry name" value="EF_hand_dom"/>
</dbReference>
<feature type="compositionally biased region" description="Basic and acidic residues" evidence="4">
    <location>
        <begin position="17"/>
        <end position="28"/>
    </location>
</feature>
<accession>A0ABN9V868</accession>
<feature type="domain" description="EF-hand" evidence="5">
    <location>
        <begin position="305"/>
        <end position="340"/>
    </location>
</feature>
<dbReference type="InterPro" id="IPR051581">
    <property type="entry name" value="Ca-bind"/>
</dbReference>
<dbReference type="PROSITE" id="PS00018">
    <property type="entry name" value="EF_HAND_1"/>
    <property type="match status" value="3"/>
</dbReference>
<dbReference type="InterPro" id="IPR018247">
    <property type="entry name" value="EF_Hand_1_Ca_BS"/>
</dbReference>
<dbReference type="SUPFAM" id="SSF47473">
    <property type="entry name" value="EF-hand"/>
    <property type="match status" value="2"/>
</dbReference>